<dbReference type="OrthoDB" id="1751344at2759"/>
<proteinExistence type="predicted"/>
<accession>A0A835LF95</accession>
<dbReference type="EMBL" id="JADFTS010000009">
    <property type="protein sequence ID" value="KAF9589704.1"/>
    <property type="molecule type" value="Genomic_DNA"/>
</dbReference>
<name>A0A835LF95_9MAGN</name>
<evidence type="ECO:0000313" key="1">
    <source>
        <dbReference type="EMBL" id="KAF9589704.1"/>
    </source>
</evidence>
<evidence type="ECO:0008006" key="3">
    <source>
        <dbReference type="Google" id="ProtNLM"/>
    </source>
</evidence>
<dbReference type="Proteomes" id="UP000631114">
    <property type="component" value="Unassembled WGS sequence"/>
</dbReference>
<dbReference type="AlphaFoldDB" id="A0A835LF95"/>
<reference evidence="1 2" key="1">
    <citation type="submission" date="2020-10" db="EMBL/GenBank/DDBJ databases">
        <title>The Coptis chinensis genome and diversification of protoberbering-type alkaloids.</title>
        <authorList>
            <person name="Wang B."/>
            <person name="Shu S."/>
            <person name="Song C."/>
            <person name="Liu Y."/>
        </authorList>
    </citation>
    <scope>NUCLEOTIDE SEQUENCE [LARGE SCALE GENOMIC DNA]</scope>
    <source>
        <strain evidence="1">HL-2020</strain>
        <tissue evidence="1">Leaf</tissue>
    </source>
</reference>
<evidence type="ECO:0000313" key="2">
    <source>
        <dbReference type="Proteomes" id="UP000631114"/>
    </source>
</evidence>
<comment type="caution">
    <text evidence="1">The sequence shown here is derived from an EMBL/GenBank/DDBJ whole genome shotgun (WGS) entry which is preliminary data.</text>
</comment>
<keyword evidence="2" id="KW-1185">Reference proteome</keyword>
<protein>
    <recommendedName>
        <fullName evidence="3">DUF4283 domain-containing protein</fullName>
    </recommendedName>
</protein>
<gene>
    <name evidence="1" type="ORF">IFM89_027979</name>
</gene>
<sequence length="311" mass="35471">MFLQNRAAAHTRNLKHFTHQEVNGVTIVPMDLIMQGFIEWSEYVIGFFIEQRLSFTYVKNVLQQRWKDKVLEEGPIFIGGRCLIIIPWTRGVEKQRNLLTTVPLWVKIHNVPKELCTDDGLGFLASKVARCESYQNFWHATENCSRDANSVRRTNINGTGRVNIRTNVQTGLDSNSANRAQEGGQNERISTNTNVSHENIGRNTIIYVGNGTGENERRRIWRVRSHPTSLSEVAGTSCIWNDRGEETREQNSYPAAQDKLVEIPIDAGQSELTEDRTQMTEVTIEMHDSMQMVVNESQVEELVLVVQPNPF</sequence>
<organism evidence="1 2">
    <name type="scientific">Coptis chinensis</name>
    <dbReference type="NCBI Taxonomy" id="261450"/>
    <lineage>
        <taxon>Eukaryota</taxon>
        <taxon>Viridiplantae</taxon>
        <taxon>Streptophyta</taxon>
        <taxon>Embryophyta</taxon>
        <taxon>Tracheophyta</taxon>
        <taxon>Spermatophyta</taxon>
        <taxon>Magnoliopsida</taxon>
        <taxon>Ranunculales</taxon>
        <taxon>Ranunculaceae</taxon>
        <taxon>Coptidoideae</taxon>
        <taxon>Coptis</taxon>
    </lineage>
</organism>